<evidence type="ECO:0000256" key="3">
    <source>
        <dbReference type="PROSITE-ProRule" id="PRU00169"/>
    </source>
</evidence>
<evidence type="ECO:0000256" key="2">
    <source>
        <dbReference type="PROSITE-ProRule" id="PRU00110"/>
    </source>
</evidence>
<dbReference type="PROSITE" id="PS50894">
    <property type="entry name" value="HPT"/>
    <property type="match status" value="1"/>
</dbReference>
<dbReference type="SUPFAM" id="SSF52172">
    <property type="entry name" value="CheY-like"/>
    <property type="match status" value="1"/>
</dbReference>
<dbReference type="InterPro" id="IPR001789">
    <property type="entry name" value="Sig_transdc_resp-reg_receiver"/>
</dbReference>
<feature type="domain" description="HPt" evidence="5">
    <location>
        <begin position="175"/>
        <end position="271"/>
    </location>
</feature>
<sequence length="281" mass="30882">MIDASFIAYPFHVAEFSAHRAVREPTASYGVQATPTQTPARVLVIDEDPQSRCFLVDQIKALGQEPLAVPDSLAALNVMTYQAPDLILMACDGPDTAVYKSALRLVVANRARHASIPIIILSTTRDAFLWQLCMDDGIVGVLQKPVHAGKLEALLRVWLDLPLLAHDEPSEPDPPFETIYQWYQASQASLVEETRAFEQALAEHDKLSMAHFAHRAQGVAFSLGAHQAAELADRLEQAARGNLPWESKSIQETLAALKEAIARHFEESQRAGGTRSAGWLL</sequence>
<name>A0A3S0PKL9_9GAMM</name>
<dbReference type="PROSITE" id="PS50110">
    <property type="entry name" value="RESPONSE_REGULATORY"/>
    <property type="match status" value="1"/>
</dbReference>
<gene>
    <name evidence="6" type="ORF">EKH80_16710</name>
</gene>
<dbReference type="Pfam" id="PF00072">
    <property type="entry name" value="Response_reg"/>
    <property type="match status" value="1"/>
</dbReference>
<dbReference type="AlphaFoldDB" id="A0A3S0PKL9"/>
<dbReference type="EMBL" id="RYYV01000013">
    <property type="protein sequence ID" value="RUL72996.1"/>
    <property type="molecule type" value="Genomic_DNA"/>
</dbReference>
<dbReference type="GO" id="GO:0004672">
    <property type="term" value="F:protein kinase activity"/>
    <property type="evidence" value="ECO:0007669"/>
    <property type="project" value="UniProtKB-ARBA"/>
</dbReference>
<dbReference type="InterPro" id="IPR036641">
    <property type="entry name" value="HPT_dom_sf"/>
</dbReference>
<comment type="caution">
    <text evidence="6">The sequence shown here is derived from an EMBL/GenBank/DDBJ whole genome shotgun (WGS) entry which is preliminary data.</text>
</comment>
<feature type="domain" description="Response regulatory" evidence="4">
    <location>
        <begin position="41"/>
        <end position="159"/>
    </location>
</feature>
<dbReference type="SUPFAM" id="SSF47226">
    <property type="entry name" value="Histidine-containing phosphotransfer domain, HPT domain"/>
    <property type="match status" value="1"/>
</dbReference>
<keyword evidence="1" id="KW-0902">Two-component regulatory system</keyword>
<feature type="modified residue" description="Phosphohistidine" evidence="2">
    <location>
        <position position="214"/>
    </location>
</feature>
<dbReference type="Pfam" id="PF01627">
    <property type="entry name" value="Hpt"/>
    <property type="match status" value="1"/>
</dbReference>
<reference evidence="6 7" key="1">
    <citation type="submission" date="2018-12" db="EMBL/GenBank/DDBJ databases">
        <title>Dyella dinghuensis sp. nov. DHOA06 and Dyella choica sp. nov. 4M-K27, isolated from forest soil.</title>
        <authorList>
            <person name="Qiu L.-H."/>
            <person name="Gao Z.-H."/>
        </authorList>
    </citation>
    <scope>NUCLEOTIDE SEQUENCE [LARGE SCALE GENOMIC DNA]</scope>
    <source>
        <strain evidence="6 7">4M-K27</strain>
    </source>
</reference>
<dbReference type="Proteomes" id="UP000274358">
    <property type="component" value="Unassembled WGS sequence"/>
</dbReference>
<keyword evidence="2" id="KW-0597">Phosphoprotein</keyword>
<organism evidence="6 7">
    <name type="scientific">Dyella choica</name>
    <dbReference type="NCBI Taxonomy" id="1927959"/>
    <lineage>
        <taxon>Bacteria</taxon>
        <taxon>Pseudomonadati</taxon>
        <taxon>Pseudomonadota</taxon>
        <taxon>Gammaproteobacteria</taxon>
        <taxon>Lysobacterales</taxon>
        <taxon>Rhodanobacteraceae</taxon>
        <taxon>Dyella</taxon>
    </lineage>
</organism>
<dbReference type="Gene3D" id="1.20.120.160">
    <property type="entry name" value="HPT domain"/>
    <property type="match status" value="1"/>
</dbReference>
<proteinExistence type="predicted"/>
<keyword evidence="7" id="KW-1185">Reference proteome</keyword>
<dbReference type="InterPro" id="IPR008207">
    <property type="entry name" value="Sig_transdc_His_kin_Hpt_dom"/>
</dbReference>
<accession>A0A3S0PKL9</accession>
<evidence type="ECO:0000256" key="1">
    <source>
        <dbReference type="ARBA" id="ARBA00023012"/>
    </source>
</evidence>
<evidence type="ECO:0000259" key="5">
    <source>
        <dbReference type="PROSITE" id="PS50894"/>
    </source>
</evidence>
<dbReference type="GO" id="GO:0000160">
    <property type="term" value="P:phosphorelay signal transduction system"/>
    <property type="evidence" value="ECO:0007669"/>
    <property type="project" value="UniProtKB-KW"/>
</dbReference>
<evidence type="ECO:0000313" key="6">
    <source>
        <dbReference type="EMBL" id="RUL72996.1"/>
    </source>
</evidence>
<evidence type="ECO:0000259" key="4">
    <source>
        <dbReference type="PROSITE" id="PS50110"/>
    </source>
</evidence>
<protein>
    <submittedName>
        <fullName evidence="6">Response regulator</fullName>
    </submittedName>
</protein>
<comment type="caution">
    <text evidence="3">Lacks conserved residue(s) required for the propagation of feature annotation.</text>
</comment>
<dbReference type="SMART" id="SM00448">
    <property type="entry name" value="REC"/>
    <property type="match status" value="1"/>
</dbReference>
<evidence type="ECO:0000313" key="7">
    <source>
        <dbReference type="Proteomes" id="UP000274358"/>
    </source>
</evidence>
<dbReference type="Gene3D" id="3.40.50.2300">
    <property type="match status" value="1"/>
</dbReference>
<dbReference type="InterPro" id="IPR011006">
    <property type="entry name" value="CheY-like_superfamily"/>
</dbReference>